<keyword evidence="2" id="KW-1185">Reference proteome</keyword>
<evidence type="ECO:0008006" key="3">
    <source>
        <dbReference type="Google" id="ProtNLM"/>
    </source>
</evidence>
<proteinExistence type="predicted"/>
<gene>
    <name evidence="1" type="ORF">BDV96DRAFT_403043</name>
</gene>
<protein>
    <recommendedName>
        <fullName evidence="3">BTB domain-containing protein</fullName>
    </recommendedName>
</protein>
<organism evidence="1 2">
    <name type="scientific">Lophiotrema nucula</name>
    <dbReference type="NCBI Taxonomy" id="690887"/>
    <lineage>
        <taxon>Eukaryota</taxon>
        <taxon>Fungi</taxon>
        <taxon>Dikarya</taxon>
        <taxon>Ascomycota</taxon>
        <taxon>Pezizomycotina</taxon>
        <taxon>Dothideomycetes</taxon>
        <taxon>Pleosporomycetidae</taxon>
        <taxon>Pleosporales</taxon>
        <taxon>Lophiotremataceae</taxon>
        <taxon>Lophiotrema</taxon>
    </lineage>
</organism>
<name>A0A6A5ZFT0_9PLEO</name>
<dbReference type="Proteomes" id="UP000799770">
    <property type="component" value="Unassembled WGS sequence"/>
</dbReference>
<dbReference type="AlphaFoldDB" id="A0A6A5ZFT0"/>
<sequence length="226" mass="26079">MLIKHSTVFAALFGNTGLTDVRFTDARFDIRDLRNFSQWLQYQYLEDLMKEGIDVTHKDIDAEWNIVNNGFWATPCPRNAFVDEGYDRVIKAYGFGEIFGSNSLKKTCITRLQDVLAFNEDPDDPFLWSDFLEPWVIKYAYDSTTPGSGLRKFLVDGFRMYSHKGATPEEHKVMMAQYPQGFLIDVMVAYDRDPGATARGYDAIYALDLCDYHEHKDEDERRNCSG</sequence>
<evidence type="ECO:0000313" key="2">
    <source>
        <dbReference type="Proteomes" id="UP000799770"/>
    </source>
</evidence>
<dbReference type="EMBL" id="ML977318">
    <property type="protein sequence ID" value="KAF2117793.1"/>
    <property type="molecule type" value="Genomic_DNA"/>
</dbReference>
<dbReference type="OrthoDB" id="194443at2759"/>
<evidence type="ECO:0000313" key="1">
    <source>
        <dbReference type="EMBL" id="KAF2117793.1"/>
    </source>
</evidence>
<reference evidence="1" key="1">
    <citation type="journal article" date="2020" name="Stud. Mycol.">
        <title>101 Dothideomycetes genomes: a test case for predicting lifestyles and emergence of pathogens.</title>
        <authorList>
            <person name="Haridas S."/>
            <person name="Albert R."/>
            <person name="Binder M."/>
            <person name="Bloem J."/>
            <person name="Labutti K."/>
            <person name="Salamov A."/>
            <person name="Andreopoulos B."/>
            <person name="Baker S."/>
            <person name="Barry K."/>
            <person name="Bills G."/>
            <person name="Bluhm B."/>
            <person name="Cannon C."/>
            <person name="Castanera R."/>
            <person name="Culley D."/>
            <person name="Daum C."/>
            <person name="Ezra D."/>
            <person name="Gonzalez J."/>
            <person name="Henrissat B."/>
            <person name="Kuo A."/>
            <person name="Liang C."/>
            <person name="Lipzen A."/>
            <person name="Lutzoni F."/>
            <person name="Magnuson J."/>
            <person name="Mondo S."/>
            <person name="Nolan M."/>
            <person name="Ohm R."/>
            <person name="Pangilinan J."/>
            <person name="Park H.-J."/>
            <person name="Ramirez L."/>
            <person name="Alfaro M."/>
            <person name="Sun H."/>
            <person name="Tritt A."/>
            <person name="Yoshinaga Y."/>
            <person name="Zwiers L.-H."/>
            <person name="Turgeon B."/>
            <person name="Goodwin S."/>
            <person name="Spatafora J."/>
            <person name="Crous P."/>
            <person name="Grigoriev I."/>
        </authorList>
    </citation>
    <scope>NUCLEOTIDE SEQUENCE</scope>
    <source>
        <strain evidence="1">CBS 627.86</strain>
    </source>
</reference>
<accession>A0A6A5ZFT0</accession>